<dbReference type="OrthoDB" id="323572at2"/>
<feature type="chain" id="PRO_5002982688" description="ParB-like nuclease" evidence="1">
    <location>
        <begin position="23"/>
        <end position="337"/>
    </location>
</feature>
<reference evidence="2" key="2">
    <citation type="submission" date="2009-09" db="EMBL/GenBank/DDBJ databases">
        <title>Complete sequence of chromosome of Candidatus Accumulibacter phosphatis clade IIA str. UW-1.</title>
        <authorList>
            <consortium name="US DOE Joint Genome Institute"/>
            <person name="Martin H.G."/>
            <person name="Ivanova N."/>
            <person name="Kunin V."/>
            <person name="Warnecke F."/>
            <person name="Barry K."/>
            <person name="He S."/>
            <person name="Salamov A."/>
            <person name="Szeto E."/>
            <person name="Dalin E."/>
            <person name="Pangilinan J.L."/>
            <person name="Lapidus A."/>
            <person name="Lowry S."/>
            <person name="Kyrpides N.C."/>
            <person name="McMahon K.D."/>
            <person name="Hugenholtz P."/>
        </authorList>
    </citation>
    <scope>NUCLEOTIDE SEQUENCE [LARGE SCALE GENOMIC DNA]</scope>
    <source>
        <strain evidence="2">UW-1</strain>
    </source>
</reference>
<dbReference type="Gene3D" id="3.90.1530.10">
    <property type="entry name" value="Conserved hypothetical protein from pyrococcus furiosus pfu- 392566-001, ParB domain"/>
    <property type="match status" value="1"/>
</dbReference>
<dbReference type="CDD" id="cd16390">
    <property type="entry name" value="ParB_N_Srx_like"/>
    <property type="match status" value="1"/>
</dbReference>
<sequence length="337" mass="36531" precursor="true">MRTLNIMLSGLLMTGLAATANASGGKDDWQKRIPECGKDTRVVKLVDYDEGMSAASGDATDVPPVKIVTFKEKKKKGCWIDVKDLHPTQSAVGMGAAACKSGKITRKAKDGKLNDWLLEDNRWVPLVRGPGGKFYLTDHHHLSAAVYNADIPDKQKKLYAYLLRDWSTMKEDAFWKNMEKENLTWLKSPDGLAISPKDLPSKISRLQDDPLRTLSAWVRGSCGYVKCNPPGVTDEDAEGTCAAQYSDVACASAYFLEFKWAAHHATVPEVKAALSESGACSQQAPLNQECLDRQREKLAKALPAAMTAAAAPAAQAIVGQGAGYNPKAHEGVVPPCE</sequence>
<dbReference type="eggNOG" id="COG4318">
    <property type="taxonomic scope" value="Bacteria"/>
</dbReference>
<proteinExistence type="predicted"/>
<protein>
    <recommendedName>
        <fullName evidence="3">ParB-like nuclease</fullName>
    </recommendedName>
</protein>
<accession>C7RIK6</accession>
<organism evidence="2">
    <name type="scientific">Accumulibacter regalis</name>
    <dbReference type="NCBI Taxonomy" id="522306"/>
    <lineage>
        <taxon>Bacteria</taxon>
        <taxon>Pseudomonadati</taxon>
        <taxon>Pseudomonadota</taxon>
        <taxon>Betaproteobacteria</taxon>
        <taxon>Candidatus Accumulibacter</taxon>
    </lineage>
</organism>
<feature type="signal peptide" evidence="1">
    <location>
        <begin position="1"/>
        <end position="22"/>
    </location>
</feature>
<evidence type="ECO:0000313" key="2">
    <source>
        <dbReference type="EMBL" id="ACV36580.1"/>
    </source>
</evidence>
<dbReference type="InterPro" id="IPR014956">
    <property type="entry name" value="ParBc_2"/>
</dbReference>
<keyword evidence="1" id="KW-0732">Signal</keyword>
<dbReference type="KEGG" id="app:CAP2UW1_3315"/>
<dbReference type="HOGENOM" id="CLU_822891_0_0_4"/>
<dbReference type="InterPro" id="IPR036086">
    <property type="entry name" value="ParB/Sulfiredoxin_sf"/>
</dbReference>
<dbReference type="Pfam" id="PF08857">
    <property type="entry name" value="ParBc_2"/>
    <property type="match status" value="1"/>
</dbReference>
<name>C7RIK6_ACCRE</name>
<gene>
    <name evidence="2" type="ordered locus">CAP2UW1_3315</name>
</gene>
<evidence type="ECO:0008006" key="3">
    <source>
        <dbReference type="Google" id="ProtNLM"/>
    </source>
</evidence>
<dbReference type="AlphaFoldDB" id="C7RIK6"/>
<dbReference type="EMBL" id="CP001715">
    <property type="protein sequence ID" value="ACV36580.1"/>
    <property type="molecule type" value="Genomic_DNA"/>
</dbReference>
<dbReference type="STRING" id="522306.CAP2UW1_3315"/>
<evidence type="ECO:0000256" key="1">
    <source>
        <dbReference type="SAM" id="SignalP"/>
    </source>
</evidence>
<dbReference type="SUPFAM" id="SSF110849">
    <property type="entry name" value="ParB/Sulfiredoxin"/>
    <property type="match status" value="1"/>
</dbReference>
<reference evidence="2" key="1">
    <citation type="submission" date="2009-08" db="EMBL/GenBank/DDBJ databases">
        <authorList>
            <consortium name="US DOE Joint Genome Institute"/>
            <person name="Lucas S."/>
            <person name="Copeland A."/>
            <person name="Lapidus A."/>
            <person name="Glavina del Rio T."/>
            <person name="Dalin E."/>
            <person name="Tice H."/>
            <person name="Bruce D."/>
            <person name="Barry K."/>
            <person name="Pitluck S."/>
            <person name="Lowry S."/>
            <person name="Larimer F."/>
            <person name="Land M."/>
            <person name="Hauser L."/>
            <person name="Kyrpides N."/>
            <person name="Ivanova N."/>
            <person name="McMahon K.D."/>
            <person name="Hugenholtz P."/>
        </authorList>
    </citation>
    <scope>NUCLEOTIDE SEQUENCE</scope>
    <source>
        <strain evidence="2">UW-1</strain>
    </source>
</reference>